<protein>
    <submittedName>
        <fullName evidence="1">Uncharacterized protein</fullName>
    </submittedName>
</protein>
<name>A0A517WSZ7_9PLAN</name>
<accession>A0A517WSZ7</accession>
<dbReference type="EMBL" id="CP037422">
    <property type="protein sequence ID" value="QDU08375.1"/>
    <property type="molecule type" value="Genomic_DNA"/>
</dbReference>
<keyword evidence="2" id="KW-1185">Reference proteome</keyword>
<dbReference type="AlphaFoldDB" id="A0A517WSZ7"/>
<reference evidence="1 2" key="1">
    <citation type="submission" date="2019-03" db="EMBL/GenBank/DDBJ databases">
        <title>Deep-cultivation of Planctomycetes and their phenomic and genomic characterization uncovers novel biology.</title>
        <authorList>
            <person name="Wiegand S."/>
            <person name="Jogler M."/>
            <person name="Boedeker C."/>
            <person name="Pinto D."/>
            <person name="Vollmers J."/>
            <person name="Rivas-Marin E."/>
            <person name="Kohn T."/>
            <person name="Peeters S.H."/>
            <person name="Heuer A."/>
            <person name="Rast P."/>
            <person name="Oberbeckmann S."/>
            <person name="Bunk B."/>
            <person name="Jeske O."/>
            <person name="Meyerdierks A."/>
            <person name="Storesund J.E."/>
            <person name="Kallscheuer N."/>
            <person name="Luecker S."/>
            <person name="Lage O.M."/>
            <person name="Pohl T."/>
            <person name="Merkel B.J."/>
            <person name="Hornburger P."/>
            <person name="Mueller R.-W."/>
            <person name="Bruemmer F."/>
            <person name="Labrenz M."/>
            <person name="Spormann A.M."/>
            <person name="Op den Camp H."/>
            <person name="Overmann J."/>
            <person name="Amann R."/>
            <person name="Jetten M.S.M."/>
            <person name="Mascher T."/>
            <person name="Medema M.H."/>
            <person name="Devos D.P."/>
            <person name="Kaster A.-K."/>
            <person name="Ovreas L."/>
            <person name="Rohde M."/>
            <person name="Galperin M.Y."/>
            <person name="Jogler C."/>
        </authorList>
    </citation>
    <scope>NUCLEOTIDE SEQUENCE [LARGE SCALE GENOMIC DNA]</scope>
    <source>
        <strain evidence="1 2">V202</strain>
    </source>
</reference>
<dbReference type="RefSeq" id="WP_261343758.1">
    <property type="nucleotide sequence ID" value="NZ_CP037422.1"/>
</dbReference>
<evidence type="ECO:0000313" key="2">
    <source>
        <dbReference type="Proteomes" id="UP000318384"/>
    </source>
</evidence>
<sequence length="41" mass="4520">MELNNQTDPQWLIDVGKEDKEVGVFAISDVESPEFGAAKIV</sequence>
<dbReference type="Proteomes" id="UP000318384">
    <property type="component" value="Chromosome"/>
</dbReference>
<organism evidence="1 2">
    <name type="scientific">Gimesia aquarii</name>
    <dbReference type="NCBI Taxonomy" id="2527964"/>
    <lineage>
        <taxon>Bacteria</taxon>
        <taxon>Pseudomonadati</taxon>
        <taxon>Planctomycetota</taxon>
        <taxon>Planctomycetia</taxon>
        <taxon>Planctomycetales</taxon>
        <taxon>Planctomycetaceae</taxon>
        <taxon>Gimesia</taxon>
    </lineage>
</organism>
<gene>
    <name evidence="1" type="ORF">V202x_17430</name>
</gene>
<proteinExistence type="predicted"/>
<evidence type="ECO:0000313" key="1">
    <source>
        <dbReference type="EMBL" id="QDU08375.1"/>
    </source>
</evidence>